<organism evidence="8 9">
    <name type="scientific">Brochothrix campestris FSL F6-1037</name>
    <dbReference type="NCBI Taxonomy" id="1265861"/>
    <lineage>
        <taxon>Bacteria</taxon>
        <taxon>Bacillati</taxon>
        <taxon>Bacillota</taxon>
        <taxon>Bacilli</taxon>
        <taxon>Bacillales</taxon>
        <taxon>Listeriaceae</taxon>
        <taxon>Brochothrix</taxon>
    </lineage>
</organism>
<dbReference type="PANTHER" id="PTHR11138:SF5">
    <property type="entry name" value="METHIONYL-TRNA FORMYLTRANSFERASE, MITOCHONDRIAL"/>
    <property type="match status" value="1"/>
</dbReference>
<comment type="catalytic activity">
    <reaction evidence="5">
        <text>L-methionyl-tRNA(fMet) + (6R)-10-formyltetrahydrofolate = N-formyl-L-methionyl-tRNA(fMet) + (6S)-5,6,7,8-tetrahydrofolate + H(+)</text>
        <dbReference type="Rhea" id="RHEA:24380"/>
        <dbReference type="Rhea" id="RHEA-COMP:9952"/>
        <dbReference type="Rhea" id="RHEA-COMP:9953"/>
        <dbReference type="ChEBI" id="CHEBI:15378"/>
        <dbReference type="ChEBI" id="CHEBI:57453"/>
        <dbReference type="ChEBI" id="CHEBI:78530"/>
        <dbReference type="ChEBI" id="CHEBI:78844"/>
        <dbReference type="ChEBI" id="CHEBI:195366"/>
        <dbReference type="EC" id="2.1.2.9"/>
    </reaction>
</comment>
<dbReference type="InterPro" id="IPR011034">
    <property type="entry name" value="Formyl_transferase-like_C_sf"/>
</dbReference>
<dbReference type="EMBL" id="AODH01000007">
    <property type="protein sequence ID" value="EUJ41835.1"/>
    <property type="molecule type" value="Genomic_DNA"/>
</dbReference>
<dbReference type="PROSITE" id="PS00373">
    <property type="entry name" value="GART"/>
    <property type="match status" value="1"/>
</dbReference>
<dbReference type="RefSeq" id="WP_035313198.1">
    <property type="nucleotide sequence ID" value="NZ_AODH01000007.1"/>
</dbReference>
<comment type="function">
    <text evidence="5">Attaches a formyl group to the free amino group of methionyl-tRNA(fMet). The formyl group appears to play a dual role in the initiator identity of N-formylmethionyl-tRNA by promoting its recognition by IF2 and preventing the misappropriation of this tRNA by the elongation apparatus.</text>
</comment>
<accession>W7CYL4</accession>
<evidence type="ECO:0000256" key="5">
    <source>
        <dbReference type="HAMAP-Rule" id="MF_00182"/>
    </source>
</evidence>
<dbReference type="CDD" id="cd08646">
    <property type="entry name" value="FMT_core_Met-tRNA-FMT_N"/>
    <property type="match status" value="1"/>
</dbReference>
<dbReference type="SUPFAM" id="SSF53328">
    <property type="entry name" value="Formyltransferase"/>
    <property type="match status" value="1"/>
</dbReference>
<evidence type="ECO:0000259" key="6">
    <source>
        <dbReference type="Pfam" id="PF00551"/>
    </source>
</evidence>
<dbReference type="STRING" id="1265861.BCAMP_01950"/>
<keyword evidence="9" id="KW-1185">Reference proteome</keyword>
<dbReference type="InterPro" id="IPR041711">
    <property type="entry name" value="Met-tRNA-FMT_N"/>
</dbReference>
<dbReference type="InterPro" id="IPR005793">
    <property type="entry name" value="Formyl_trans_C"/>
</dbReference>
<dbReference type="InterPro" id="IPR002376">
    <property type="entry name" value="Formyl_transf_N"/>
</dbReference>
<proteinExistence type="inferred from homology"/>
<dbReference type="GO" id="GO:0004479">
    <property type="term" value="F:methionyl-tRNA formyltransferase activity"/>
    <property type="evidence" value="ECO:0007669"/>
    <property type="project" value="UniProtKB-UniRule"/>
</dbReference>
<dbReference type="Gene3D" id="3.40.50.12230">
    <property type="match status" value="1"/>
</dbReference>
<reference evidence="8 9" key="1">
    <citation type="submission" date="2012-12" db="EMBL/GenBank/DDBJ databases">
        <title>Novel taxa of Listeriaceae from agricultural environments in the United States.</title>
        <authorList>
            <person name="den Bakker H.C."/>
            <person name="Allred A."/>
            <person name="Warchocki S."/>
            <person name="Wright E.M."/>
            <person name="Burrell A."/>
            <person name="Nightingale K.K."/>
            <person name="Kephart D."/>
            <person name="Wiedmann M."/>
        </authorList>
    </citation>
    <scope>NUCLEOTIDE SEQUENCE [LARGE SCALE GENOMIC DNA]</scope>
    <source>
        <strain evidence="8 9">FSL F6-1037</strain>
    </source>
</reference>
<comment type="similarity">
    <text evidence="1 5">Belongs to the Fmt family.</text>
</comment>
<evidence type="ECO:0000256" key="3">
    <source>
        <dbReference type="ARBA" id="ARBA00022679"/>
    </source>
</evidence>
<evidence type="ECO:0000313" key="9">
    <source>
        <dbReference type="Proteomes" id="UP000019243"/>
    </source>
</evidence>
<dbReference type="SUPFAM" id="SSF50486">
    <property type="entry name" value="FMT C-terminal domain-like"/>
    <property type="match status" value="1"/>
</dbReference>
<dbReference type="FunFam" id="3.40.50.170:FF:000004">
    <property type="entry name" value="Methionyl-tRNA formyltransferase"/>
    <property type="match status" value="1"/>
</dbReference>
<dbReference type="Proteomes" id="UP000019243">
    <property type="component" value="Unassembled WGS sequence"/>
</dbReference>
<evidence type="ECO:0000256" key="4">
    <source>
        <dbReference type="ARBA" id="ARBA00022917"/>
    </source>
</evidence>
<dbReference type="InterPro" id="IPR036477">
    <property type="entry name" value="Formyl_transf_N_sf"/>
</dbReference>
<comment type="caution">
    <text evidence="8">The sequence shown here is derived from an EMBL/GenBank/DDBJ whole genome shotgun (WGS) entry which is preliminary data.</text>
</comment>
<keyword evidence="3 5" id="KW-0808">Transferase</keyword>
<evidence type="ECO:0000256" key="1">
    <source>
        <dbReference type="ARBA" id="ARBA00010699"/>
    </source>
</evidence>
<sequence length="315" mass="34021">MTKIIFMGTPDFAVPVLQKLIADPTITINAVVTQPDRKVGRKHVLTPTPVKRAAVEAGLLVLQPEKLRTSAELEQLNAMETDLLITAAYGQILPNSLLEAPRLGAINVHASLLPKLRGGAPIHYALIEGHERTGVTIMYMAEKLDAGAILSQAALPITEEDNVGTLFEKLSVVGADLLEATLPAILAGTIEVVEQVEAEVTFARNISREQERIDWTKSARAIFNHVRGMNPFPSSFTTYEGKNWKLWEVVESFETTTAAPGTIVSVDGTIRVAAGDGQTVDIVLFQPAGKQRMTTSDFLRGSGKDLEAGKCLGEV</sequence>
<dbReference type="AlphaFoldDB" id="W7CYL4"/>
<dbReference type="CDD" id="cd08704">
    <property type="entry name" value="Met_tRNA_FMT_C"/>
    <property type="match status" value="1"/>
</dbReference>
<keyword evidence="4 5" id="KW-0648">Protein biosynthesis</keyword>
<evidence type="ECO:0000256" key="2">
    <source>
        <dbReference type="ARBA" id="ARBA00012261"/>
    </source>
</evidence>
<dbReference type="Pfam" id="PF02911">
    <property type="entry name" value="Formyl_trans_C"/>
    <property type="match status" value="1"/>
</dbReference>
<evidence type="ECO:0000313" key="8">
    <source>
        <dbReference type="EMBL" id="EUJ41835.1"/>
    </source>
</evidence>
<dbReference type="EC" id="2.1.2.9" evidence="2 5"/>
<feature type="domain" description="Formyl transferase N-terminal" evidence="6">
    <location>
        <begin position="3"/>
        <end position="176"/>
    </location>
</feature>
<evidence type="ECO:0000259" key="7">
    <source>
        <dbReference type="Pfam" id="PF02911"/>
    </source>
</evidence>
<dbReference type="Pfam" id="PF00551">
    <property type="entry name" value="Formyl_trans_N"/>
    <property type="match status" value="1"/>
</dbReference>
<dbReference type="PANTHER" id="PTHR11138">
    <property type="entry name" value="METHIONYL-TRNA FORMYLTRANSFERASE"/>
    <property type="match status" value="1"/>
</dbReference>
<dbReference type="InterPro" id="IPR005794">
    <property type="entry name" value="Fmt"/>
</dbReference>
<dbReference type="GO" id="GO:0005829">
    <property type="term" value="C:cytosol"/>
    <property type="evidence" value="ECO:0007669"/>
    <property type="project" value="TreeGrafter"/>
</dbReference>
<gene>
    <name evidence="5" type="primary">fmt</name>
    <name evidence="8" type="ORF">BCAMP_01950</name>
</gene>
<feature type="binding site" evidence="5">
    <location>
        <begin position="111"/>
        <end position="114"/>
    </location>
    <ligand>
        <name>(6S)-5,6,7,8-tetrahydrofolate</name>
        <dbReference type="ChEBI" id="CHEBI:57453"/>
    </ligand>
</feature>
<dbReference type="InterPro" id="IPR044135">
    <property type="entry name" value="Met-tRNA-FMT_C"/>
</dbReference>
<protein>
    <recommendedName>
        <fullName evidence="2 5">Methionyl-tRNA formyltransferase</fullName>
        <ecNumber evidence="2 5">2.1.2.9</ecNumber>
    </recommendedName>
</protein>
<dbReference type="HAMAP" id="MF_00182">
    <property type="entry name" value="Formyl_trans"/>
    <property type="match status" value="1"/>
</dbReference>
<dbReference type="NCBIfam" id="TIGR00460">
    <property type="entry name" value="fmt"/>
    <property type="match status" value="1"/>
</dbReference>
<feature type="domain" description="Formyl transferase C-terminal" evidence="7">
    <location>
        <begin position="205"/>
        <end position="302"/>
    </location>
</feature>
<name>W7CYL4_9LIST</name>
<dbReference type="OrthoDB" id="9802815at2"/>
<dbReference type="InterPro" id="IPR001555">
    <property type="entry name" value="GART_AS"/>
</dbReference>
<dbReference type="FunFam" id="3.40.50.12230:FF:000001">
    <property type="entry name" value="Methionyl-tRNA formyltransferase"/>
    <property type="match status" value="1"/>
</dbReference>
<dbReference type="PATRIC" id="fig|1265861.3.peg.378"/>